<dbReference type="RefSeq" id="WP_119479048.1">
    <property type="nucleotide sequence ID" value="NZ_QXML01000010.1"/>
</dbReference>
<dbReference type="PANTHER" id="PTHR12526">
    <property type="entry name" value="GLYCOSYLTRANSFERASE"/>
    <property type="match status" value="1"/>
</dbReference>
<dbReference type="OrthoDB" id="1522162at2"/>
<dbReference type="InterPro" id="IPR001296">
    <property type="entry name" value="Glyco_trans_1"/>
</dbReference>
<evidence type="ECO:0000259" key="2">
    <source>
        <dbReference type="Pfam" id="PF13439"/>
    </source>
</evidence>
<evidence type="ECO:0000313" key="3">
    <source>
        <dbReference type="EMBL" id="RIW13095.1"/>
    </source>
</evidence>
<feature type="domain" description="Glycosyltransferase subfamily 4-like N-terminal" evidence="2">
    <location>
        <begin position="13"/>
        <end position="169"/>
    </location>
</feature>
<comment type="caution">
    <text evidence="3">The sequence shown here is derived from an EMBL/GenBank/DDBJ whole genome shotgun (WGS) entry which is preliminary data.</text>
</comment>
<feature type="domain" description="Glycosyl transferase family 1" evidence="1">
    <location>
        <begin position="178"/>
        <end position="328"/>
    </location>
</feature>
<proteinExistence type="predicted"/>
<gene>
    <name evidence="3" type="ORF">D0X99_16930</name>
</gene>
<reference evidence="3 4" key="1">
    <citation type="submission" date="2018-09" db="EMBL/GenBank/DDBJ databases">
        <authorList>
            <person name="Wang X."/>
            <person name="Du Z."/>
        </authorList>
    </citation>
    <scope>NUCLEOTIDE SEQUENCE [LARGE SCALE GENOMIC DNA]</scope>
    <source>
        <strain evidence="3 4">N3</strain>
    </source>
</reference>
<organism evidence="3 4">
    <name type="scientific">Algoriphagus lacus</name>
    <dbReference type="NCBI Taxonomy" id="2056311"/>
    <lineage>
        <taxon>Bacteria</taxon>
        <taxon>Pseudomonadati</taxon>
        <taxon>Bacteroidota</taxon>
        <taxon>Cytophagia</taxon>
        <taxon>Cytophagales</taxon>
        <taxon>Cyclobacteriaceae</taxon>
        <taxon>Algoriphagus</taxon>
    </lineage>
</organism>
<dbReference type="Gene3D" id="3.40.50.2000">
    <property type="entry name" value="Glycogen Phosphorylase B"/>
    <property type="match status" value="2"/>
</dbReference>
<name>A0A418PNH6_9BACT</name>
<dbReference type="Pfam" id="PF13439">
    <property type="entry name" value="Glyco_transf_4"/>
    <property type="match status" value="1"/>
</dbReference>
<dbReference type="PANTHER" id="PTHR12526:SF630">
    <property type="entry name" value="GLYCOSYLTRANSFERASE"/>
    <property type="match status" value="1"/>
</dbReference>
<evidence type="ECO:0000259" key="1">
    <source>
        <dbReference type="Pfam" id="PF00534"/>
    </source>
</evidence>
<dbReference type="SUPFAM" id="SSF53756">
    <property type="entry name" value="UDP-Glycosyltransferase/glycogen phosphorylase"/>
    <property type="match status" value="1"/>
</dbReference>
<dbReference type="GO" id="GO:0016757">
    <property type="term" value="F:glycosyltransferase activity"/>
    <property type="evidence" value="ECO:0007669"/>
    <property type="project" value="InterPro"/>
</dbReference>
<keyword evidence="3" id="KW-0808">Transferase</keyword>
<dbReference type="EMBL" id="QXML01000010">
    <property type="protein sequence ID" value="RIW13095.1"/>
    <property type="molecule type" value="Genomic_DNA"/>
</dbReference>
<dbReference type="Pfam" id="PF00534">
    <property type="entry name" value="Glycos_transf_1"/>
    <property type="match status" value="1"/>
</dbReference>
<evidence type="ECO:0000313" key="4">
    <source>
        <dbReference type="Proteomes" id="UP000283522"/>
    </source>
</evidence>
<dbReference type="AlphaFoldDB" id="A0A418PNH6"/>
<dbReference type="InterPro" id="IPR028098">
    <property type="entry name" value="Glyco_trans_4-like_N"/>
</dbReference>
<protein>
    <submittedName>
        <fullName evidence="3">Glycosyltransferase</fullName>
    </submittedName>
</protein>
<accession>A0A418PNH6</accession>
<keyword evidence="4" id="KW-1185">Reference proteome</keyword>
<dbReference type="Proteomes" id="UP000283522">
    <property type="component" value="Unassembled WGS sequence"/>
</dbReference>
<dbReference type="CDD" id="cd03801">
    <property type="entry name" value="GT4_PimA-like"/>
    <property type="match status" value="1"/>
</dbReference>
<sequence>MKIFQVIQKPQARGVELFTSLLSEELVNQGHEVILISIFEGEFVLPFTGRQIHLNRPLKNRLWDWKAWKSFADLVKKESPDIIQANAGDTLKFTVLSRLFFGWKVPVIFRNASLISSYISHFWIKQYNEFLLNQVEGIVSVSQTAQEDMRSFFKLNKPELLVIPIGVETRLQSMCSPKEGKRELVHIGGFTFEKNHGELLDIFQRLSDKDPSFRLILIGEGPLWNQVKAEVKARNLENQVEFFGNVGQPFSHISKNAILLLPSTIEGLPGVILEAMLHQIPVIAYGVGGIPEVLRNGETGWCVPPQNTNAFVKAIQEVLTMDNEQKMVILKQAYQMVSTNYSLSQISLLFEQFYRSLLSTNK</sequence>